<comment type="caution">
    <text evidence="1">The sequence shown here is derived from an EMBL/GenBank/DDBJ whole genome shotgun (WGS) entry which is preliminary data.</text>
</comment>
<evidence type="ECO:0000313" key="2">
    <source>
        <dbReference type="Proteomes" id="UP001153269"/>
    </source>
</evidence>
<keyword evidence="2" id="KW-1185">Reference proteome</keyword>
<evidence type="ECO:0000313" key="1">
    <source>
        <dbReference type="EMBL" id="CAB1420529.1"/>
    </source>
</evidence>
<organism evidence="1 2">
    <name type="scientific">Pleuronectes platessa</name>
    <name type="common">European plaice</name>
    <dbReference type="NCBI Taxonomy" id="8262"/>
    <lineage>
        <taxon>Eukaryota</taxon>
        <taxon>Metazoa</taxon>
        <taxon>Chordata</taxon>
        <taxon>Craniata</taxon>
        <taxon>Vertebrata</taxon>
        <taxon>Euteleostomi</taxon>
        <taxon>Actinopterygii</taxon>
        <taxon>Neopterygii</taxon>
        <taxon>Teleostei</taxon>
        <taxon>Neoteleostei</taxon>
        <taxon>Acanthomorphata</taxon>
        <taxon>Carangaria</taxon>
        <taxon>Pleuronectiformes</taxon>
        <taxon>Pleuronectoidei</taxon>
        <taxon>Pleuronectidae</taxon>
        <taxon>Pleuronectes</taxon>
    </lineage>
</organism>
<reference evidence="1" key="1">
    <citation type="submission" date="2020-03" db="EMBL/GenBank/DDBJ databases">
        <authorList>
            <person name="Weist P."/>
        </authorList>
    </citation>
    <scope>NUCLEOTIDE SEQUENCE</scope>
</reference>
<accession>A0A9N7YDP9</accession>
<proteinExistence type="predicted"/>
<protein>
    <submittedName>
        <fullName evidence="1">Uncharacterized protein</fullName>
    </submittedName>
</protein>
<dbReference type="AlphaFoldDB" id="A0A9N7YDP9"/>
<dbReference type="EMBL" id="CADEAL010000462">
    <property type="protein sequence ID" value="CAB1420529.1"/>
    <property type="molecule type" value="Genomic_DNA"/>
</dbReference>
<sequence length="129" mass="14469">MLKMKFSHTFDLLREEEGTQDGTLRNPTSERTRFRHISSSSYPLSAVIKAPDHLSDLQEYSDSATLSKGILKCNIVIYDHIFSASTGRPDGQRATLRAQAPQAELQCARPCRTGDPGGMHKLLHTFYFV</sequence>
<name>A0A9N7YDP9_PLEPL</name>
<dbReference type="Proteomes" id="UP001153269">
    <property type="component" value="Unassembled WGS sequence"/>
</dbReference>
<gene>
    <name evidence="1" type="ORF">PLEPLA_LOCUS8404</name>
</gene>